<dbReference type="SUPFAM" id="SSF54984">
    <property type="entry name" value="eEF-1beta-like"/>
    <property type="match status" value="1"/>
</dbReference>
<dbReference type="FunFam" id="3.30.70.60:FF:000001">
    <property type="entry name" value="Elongation factor 1-beta 1 like"/>
    <property type="match status" value="1"/>
</dbReference>
<dbReference type="AlphaFoldDB" id="A0AAQ4EMJ9"/>
<dbReference type="InterPro" id="IPR018940">
    <property type="entry name" value="EF-1_beta_acid_region_euk"/>
</dbReference>
<dbReference type="GO" id="GO:0003746">
    <property type="term" value="F:translation elongation factor activity"/>
    <property type="evidence" value="ECO:0007669"/>
    <property type="project" value="UniProtKB-KW"/>
</dbReference>
<dbReference type="InterPro" id="IPR014038">
    <property type="entry name" value="EF1B_bsu/dsu_GNE"/>
</dbReference>
<dbReference type="EMBL" id="JARKHS020013522">
    <property type="protein sequence ID" value="KAK8775946.1"/>
    <property type="molecule type" value="Genomic_DNA"/>
</dbReference>
<dbReference type="PANTHER" id="PTHR11595:SF26">
    <property type="entry name" value="ELONGATION FACTOR 1-DELTA"/>
    <property type="match status" value="1"/>
</dbReference>
<keyword evidence="9" id="KW-1185">Reference proteome</keyword>
<keyword evidence="3 4" id="KW-0648">Protein biosynthesis</keyword>
<dbReference type="InterPro" id="IPR049720">
    <property type="entry name" value="EF1B_bsu/dsu"/>
</dbReference>
<evidence type="ECO:0000259" key="7">
    <source>
        <dbReference type="SMART" id="SM00888"/>
    </source>
</evidence>
<sequence length="304" mass="33926">MCRKREQILPTPLLQHVAFLCVSAAEFNDMAHPLTLDSVWLDKAKYDDAEKQYLCYLNRDQLAKAKASSQSSQSSSLVDKIAQARQQIKNSLQSGDAVVKSGSSSHDDAFQKKILQEHNEMKNTLQEVLSAVRKLEARLSELEKRCVAADKAPVKAAAPPPPQAKVANHAPAKKEANDDDDDIDLFGSEEDEEANKARDERLKAYQEKKSKKPQVVAKSNIVLDVKPWDDETDMKAMEENVRRIEMDGLLWGASKLVPLAYGINKLQIVCVVEDDKVSIDELQEKIEGIEDLVQSVDIAAFNKI</sequence>
<dbReference type="PANTHER" id="PTHR11595">
    <property type="entry name" value="EF-HAND AND COILED-COIL DOMAIN-CONTAINING FAMILY MEMBER"/>
    <property type="match status" value="1"/>
</dbReference>
<evidence type="ECO:0000256" key="6">
    <source>
        <dbReference type="SAM" id="MobiDB-lite"/>
    </source>
</evidence>
<dbReference type="Gene3D" id="3.30.70.60">
    <property type="match status" value="1"/>
</dbReference>
<organism evidence="8 9">
    <name type="scientific">Amblyomma americanum</name>
    <name type="common">Lone star tick</name>
    <dbReference type="NCBI Taxonomy" id="6943"/>
    <lineage>
        <taxon>Eukaryota</taxon>
        <taxon>Metazoa</taxon>
        <taxon>Ecdysozoa</taxon>
        <taxon>Arthropoda</taxon>
        <taxon>Chelicerata</taxon>
        <taxon>Arachnida</taxon>
        <taxon>Acari</taxon>
        <taxon>Parasitiformes</taxon>
        <taxon>Ixodida</taxon>
        <taxon>Ixodoidea</taxon>
        <taxon>Ixodidae</taxon>
        <taxon>Amblyomminae</taxon>
        <taxon>Amblyomma</taxon>
    </lineage>
</organism>
<dbReference type="SMART" id="SM00888">
    <property type="entry name" value="EF1_GNE"/>
    <property type="match status" value="1"/>
</dbReference>
<feature type="domain" description="Translation elongation factor EF1B beta/delta subunit guanine nucleotide exchange" evidence="7">
    <location>
        <begin position="218"/>
        <end position="304"/>
    </location>
</feature>
<dbReference type="Pfam" id="PF10587">
    <property type="entry name" value="EF-1_beta_acid"/>
    <property type="match status" value="1"/>
</dbReference>
<feature type="compositionally biased region" description="Acidic residues" evidence="6">
    <location>
        <begin position="177"/>
        <end position="193"/>
    </location>
</feature>
<reference evidence="8 9" key="1">
    <citation type="journal article" date="2023" name="Arcadia Sci">
        <title>De novo assembly of a long-read Amblyomma americanum tick genome.</title>
        <authorList>
            <person name="Chou S."/>
            <person name="Poskanzer K.E."/>
            <person name="Rollins M."/>
            <person name="Thuy-Boun P.S."/>
        </authorList>
    </citation>
    <scope>NUCLEOTIDE SEQUENCE [LARGE SCALE GENOMIC DNA]</scope>
    <source>
        <strain evidence="8">F_SG_1</strain>
        <tissue evidence="8">Salivary glands</tissue>
    </source>
</reference>
<dbReference type="Pfam" id="PF00736">
    <property type="entry name" value="EF1_GNE"/>
    <property type="match status" value="1"/>
</dbReference>
<evidence type="ECO:0000256" key="1">
    <source>
        <dbReference type="ARBA" id="ARBA00007411"/>
    </source>
</evidence>
<dbReference type="PROSITE" id="PS00825">
    <property type="entry name" value="EF1BD_2"/>
    <property type="match status" value="1"/>
</dbReference>
<feature type="coiled-coil region" evidence="5">
    <location>
        <begin position="118"/>
        <end position="152"/>
    </location>
</feature>
<protein>
    <recommendedName>
        <fullName evidence="7">Translation elongation factor EF1B beta/delta subunit guanine nucleotide exchange domain-containing protein</fullName>
    </recommendedName>
</protein>
<accession>A0AAQ4EMJ9</accession>
<evidence type="ECO:0000313" key="8">
    <source>
        <dbReference type="EMBL" id="KAK8775946.1"/>
    </source>
</evidence>
<evidence type="ECO:0000256" key="5">
    <source>
        <dbReference type="SAM" id="Coils"/>
    </source>
</evidence>
<comment type="caution">
    <text evidence="8">The sequence shown here is derived from an EMBL/GenBank/DDBJ whole genome shotgun (WGS) entry which is preliminary data.</text>
</comment>
<dbReference type="CDD" id="cd00292">
    <property type="entry name" value="EF1B"/>
    <property type="match status" value="1"/>
</dbReference>
<keyword evidence="5" id="KW-0175">Coiled coil</keyword>
<dbReference type="InterPro" id="IPR001326">
    <property type="entry name" value="Transl_elong_EF1B_B/D_CS"/>
</dbReference>
<gene>
    <name evidence="8" type="ORF">V5799_030711</name>
</gene>
<dbReference type="GO" id="GO:0005829">
    <property type="term" value="C:cytosol"/>
    <property type="evidence" value="ECO:0007669"/>
    <property type="project" value="TreeGrafter"/>
</dbReference>
<evidence type="ECO:0000313" key="9">
    <source>
        <dbReference type="Proteomes" id="UP001321473"/>
    </source>
</evidence>
<dbReference type="PROSITE" id="PS00824">
    <property type="entry name" value="EF1BD_1"/>
    <property type="match status" value="1"/>
</dbReference>
<feature type="region of interest" description="Disordered" evidence="6">
    <location>
        <begin position="153"/>
        <end position="198"/>
    </location>
</feature>
<dbReference type="Proteomes" id="UP001321473">
    <property type="component" value="Unassembled WGS sequence"/>
</dbReference>
<keyword evidence="2 4" id="KW-0251">Elongation factor</keyword>
<name>A0AAQ4EMJ9_AMBAM</name>
<dbReference type="InterPro" id="IPR036219">
    <property type="entry name" value="eEF-1beta-like_sf"/>
</dbReference>
<dbReference type="InterPro" id="IPR014717">
    <property type="entry name" value="Transl_elong_EF1B/ribsomal_bS6"/>
</dbReference>
<dbReference type="GO" id="GO:0005853">
    <property type="term" value="C:eukaryotic translation elongation factor 1 complex"/>
    <property type="evidence" value="ECO:0007669"/>
    <property type="project" value="InterPro"/>
</dbReference>
<dbReference type="GO" id="GO:0005085">
    <property type="term" value="F:guanyl-nucleotide exchange factor activity"/>
    <property type="evidence" value="ECO:0007669"/>
    <property type="project" value="TreeGrafter"/>
</dbReference>
<comment type="similarity">
    <text evidence="1 4">Belongs to the EF-1-beta/EF-1-delta family.</text>
</comment>
<proteinExistence type="inferred from homology"/>
<feature type="coiled-coil region" evidence="5">
    <location>
        <begin position="272"/>
        <end position="299"/>
    </location>
</feature>
<evidence type="ECO:0000256" key="3">
    <source>
        <dbReference type="ARBA" id="ARBA00022917"/>
    </source>
</evidence>
<evidence type="ECO:0000256" key="4">
    <source>
        <dbReference type="RuleBase" id="RU003791"/>
    </source>
</evidence>
<evidence type="ECO:0000256" key="2">
    <source>
        <dbReference type="ARBA" id="ARBA00022768"/>
    </source>
</evidence>